<organism evidence="2 3">
    <name type="scientific">Bdellovibrio bacteriovorus str. Tiberius</name>
    <dbReference type="NCBI Taxonomy" id="1069642"/>
    <lineage>
        <taxon>Bacteria</taxon>
        <taxon>Pseudomonadati</taxon>
        <taxon>Bdellovibrionota</taxon>
        <taxon>Bdellovibrionia</taxon>
        <taxon>Bdellovibrionales</taxon>
        <taxon>Pseudobdellovibrionaceae</taxon>
        <taxon>Bdellovibrio</taxon>
    </lineage>
</organism>
<dbReference type="Pfam" id="PF13084">
    <property type="entry name" value="DUF3943"/>
    <property type="match status" value="1"/>
</dbReference>
<protein>
    <recommendedName>
        <fullName evidence="1">DUF3943 domain-containing protein</fullName>
    </recommendedName>
</protein>
<dbReference type="InterPro" id="IPR025079">
    <property type="entry name" value="DUF3943"/>
</dbReference>
<accession>K7ZER6</accession>
<dbReference type="PATRIC" id="fig|1069642.3.peg.1051"/>
<name>K7ZER6_BDEBC</name>
<feature type="domain" description="DUF3943" evidence="1">
    <location>
        <begin position="208"/>
        <end position="317"/>
    </location>
</feature>
<gene>
    <name evidence="2" type="ORF">Bdt_1067</name>
</gene>
<dbReference type="KEGG" id="bbat:Bdt_1067"/>
<dbReference type="STRING" id="1069642.Bdt_1067"/>
<dbReference type="HOGENOM" id="CLU_794026_0_0_7"/>
<dbReference type="AlphaFoldDB" id="K7ZER6"/>
<reference evidence="2 3" key="1">
    <citation type="journal article" date="2012" name="BMC Genomics">
        <title>Genome analysis of a simultaneously predatory and prey-independent, novel Bdellovibrio bacteriovorus from the River Tiber, supports in silico predictions of both ancient and recent lateral gene transfer from diverse bacteria.</title>
        <authorList>
            <person name="Hobley L."/>
            <person name="Lerner T.R."/>
            <person name="Williams L.E."/>
            <person name="Lambert C."/>
            <person name="Till R."/>
            <person name="Milner D.S."/>
            <person name="Basford S.M."/>
            <person name="Capeness M.J."/>
            <person name="Fenton A.K."/>
            <person name="Atterbury R.J."/>
            <person name="Harris M.A."/>
            <person name="Sockett R.E."/>
        </authorList>
    </citation>
    <scope>NUCLEOTIDE SEQUENCE [LARGE SCALE GENOMIC DNA]</scope>
    <source>
        <strain evidence="2 3">Tiberius</strain>
    </source>
</reference>
<evidence type="ECO:0000313" key="2">
    <source>
        <dbReference type="EMBL" id="AFY00767.1"/>
    </source>
</evidence>
<dbReference type="EMBL" id="CP002930">
    <property type="protein sequence ID" value="AFY00767.1"/>
    <property type="molecule type" value="Genomic_DNA"/>
</dbReference>
<evidence type="ECO:0000313" key="3">
    <source>
        <dbReference type="Proteomes" id="UP000010074"/>
    </source>
</evidence>
<evidence type="ECO:0000259" key="1">
    <source>
        <dbReference type="Pfam" id="PF13084"/>
    </source>
</evidence>
<sequence length="368" mass="41985">MNSIFMESKGGMMSRFFNIVAGMAIFLPQLALAQISSLATLSAPETYYEGRTAADSFSSPYSRYFTIDDINRFERNQHRRQRHIAKGHLIVVDTRDQDTCLAIQHQLLNARDLQTLNDPRDLCLRDDTRPFASITVLRASDEDEWHQEMDLRNLTSDQSNLYTSTRNMALGAAGVAGLLYMMPESVTKWNKDKMKKLGKNYQENIRNGPVMDQDNWALNYLGHPYSGAIYYQVARHNDLSTMESFGYSVLMSTFFWEYGIEALAETPSIQDLLITPIIGSIMGEVFYIAEREIQLNNGKVWGSKKLGSIVLILLNPVEAFSKNLNNLLGSTVIKNARASIVVRRQKVRSKDLPMEYTPFWGLELRFKF</sequence>
<dbReference type="Proteomes" id="UP000010074">
    <property type="component" value="Chromosome"/>
</dbReference>
<proteinExistence type="predicted"/>